<accession>A0ABR2CWL6</accession>
<dbReference type="Proteomes" id="UP001472677">
    <property type="component" value="Unassembled WGS sequence"/>
</dbReference>
<reference evidence="1 2" key="1">
    <citation type="journal article" date="2024" name="G3 (Bethesda)">
        <title>Genome assembly of Hibiscus sabdariffa L. provides insights into metabolisms of medicinal natural products.</title>
        <authorList>
            <person name="Kim T."/>
        </authorList>
    </citation>
    <scope>NUCLEOTIDE SEQUENCE [LARGE SCALE GENOMIC DNA]</scope>
    <source>
        <strain evidence="1">TK-2024</strain>
        <tissue evidence="1">Old leaves</tissue>
    </source>
</reference>
<sequence length="84" mass="9217">MHNLIAVFDRKRGLVLKATRTSQSFIGRVVHGVAPDICLTGPNSFDYRQNITSAFGLFAPIMARPGMPVLELSGSDSRVESQRL</sequence>
<proteinExistence type="predicted"/>
<evidence type="ECO:0000313" key="2">
    <source>
        <dbReference type="Proteomes" id="UP001472677"/>
    </source>
</evidence>
<keyword evidence="2" id="KW-1185">Reference proteome</keyword>
<name>A0ABR2CWL6_9ROSI</name>
<comment type="caution">
    <text evidence="1">The sequence shown here is derived from an EMBL/GenBank/DDBJ whole genome shotgun (WGS) entry which is preliminary data.</text>
</comment>
<dbReference type="EMBL" id="JBBPBM010000041">
    <property type="protein sequence ID" value="KAK8524749.1"/>
    <property type="molecule type" value="Genomic_DNA"/>
</dbReference>
<protein>
    <submittedName>
        <fullName evidence="1">Uncharacterized protein</fullName>
    </submittedName>
</protein>
<evidence type="ECO:0000313" key="1">
    <source>
        <dbReference type="EMBL" id="KAK8524749.1"/>
    </source>
</evidence>
<gene>
    <name evidence="1" type="ORF">V6N12_029604</name>
</gene>
<organism evidence="1 2">
    <name type="scientific">Hibiscus sabdariffa</name>
    <name type="common">roselle</name>
    <dbReference type="NCBI Taxonomy" id="183260"/>
    <lineage>
        <taxon>Eukaryota</taxon>
        <taxon>Viridiplantae</taxon>
        <taxon>Streptophyta</taxon>
        <taxon>Embryophyta</taxon>
        <taxon>Tracheophyta</taxon>
        <taxon>Spermatophyta</taxon>
        <taxon>Magnoliopsida</taxon>
        <taxon>eudicotyledons</taxon>
        <taxon>Gunneridae</taxon>
        <taxon>Pentapetalae</taxon>
        <taxon>rosids</taxon>
        <taxon>malvids</taxon>
        <taxon>Malvales</taxon>
        <taxon>Malvaceae</taxon>
        <taxon>Malvoideae</taxon>
        <taxon>Hibiscus</taxon>
    </lineage>
</organism>